<sequence length="370" mass="39461">MTKKLLLAGALFAAATTFVKAQDTSKVTPVPADPGLTIFGSVDTYYKMDFAGKKNSRIATSFANEANSVSIGMIDLGVKKKYNKALFVGELSFGPRGQGQSIPNADFTGGVVLDDNGNEIAPVLGTQSFHVQNLYVGYDLTDKLNVTAGYMSTFVGYEVISPVGNFNYSTSYLFTNGPFQNAGLKFTYAFTDKVSLMAGIFNDSWNNYTSSREVSTFGGQLMVSPVKGWTAYLNVLSGKLSGTEFDVTTSYQVSDAFKLGLNAATFSAPNDGGGFSGAALYPQYAVSNAVTLGLRAEYFKNKGKTGFNYSSIMPGDDVKAFTLTANVKAGGLTFIPEVRLDNGKTGTFQKLNGQVTKNAGQFVLAAVYAF</sequence>
<dbReference type="InterPro" id="IPR011486">
    <property type="entry name" value="BBP2"/>
</dbReference>
<dbReference type="AlphaFoldDB" id="A0A6I4I784"/>
<protein>
    <submittedName>
        <fullName evidence="2">Outer membrane beta-barrel protein</fullName>
    </submittedName>
</protein>
<dbReference type="Proteomes" id="UP000434850">
    <property type="component" value="Unassembled WGS sequence"/>
</dbReference>
<organism evidence="2 3">
    <name type="scientific">Mucilaginibacter aquatilis</name>
    <dbReference type="NCBI Taxonomy" id="1517760"/>
    <lineage>
        <taxon>Bacteria</taxon>
        <taxon>Pseudomonadati</taxon>
        <taxon>Bacteroidota</taxon>
        <taxon>Sphingobacteriia</taxon>
        <taxon>Sphingobacteriales</taxon>
        <taxon>Sphingobacteriaceae</taxon>
        <taxon>Mucilaginibacter</taxon>
    </lineage>
</organism>
<comment type="caution">
    <text evidence="2">The sequence shown here is derived from an EMBL/GenBank/DDBJ whole genome shotgun (WGS) entry which is preliminary data.</text>
</comment>
<name>A0A6I4I784_9SPHI</name>
<keyword evidence="3" id="KW-1185">Reference proteome</keyword>
<reference evidence="2 3" key="1">
    <citation type="submission" date="2019-12" db="EMBL/GenBank/DDBJ databases">
        <title>Mucilaginibacter sp. HME9299 genome sequencing and assembly.</title>
        <authorList>
            <person name="Kang H."/>
            <person name="Kim H."/>
            <person name="Joh K."/>
        </authorList>
    </citation>
    <scope>NUCLEOTIDE SEQUENCE [LARGE SCALE GENOMIC DNA]</scope>
    <source>
        <strain evidence="2 3">HME9299</strain>
    </source>
</reference>
<gene>
    <name evidence="2" type="ORF">GO816_08115</name>
</gene>
<feature type="chain" id="PRO_5026168119" evidence="1">
    <location>
        <begin position="22"/>
        <end position="370"/>
    </location>
</feature>
<evidence type="ECO:0000313" key="2">
    <source>
        <dbReference type="EMBL" id="MVN91085.1"/>
    </source>
</evidence>
<proteinExistence type="predicted"/>
<dbReference type="OrthoDB" id="1114561at2"/>
<dbReference type="SUPFAM" id="SSF56935">
    <property type="entry name" value="Porins"/>
    <property type="match status" value="1"/>
</dbReference>
<feature type="signal peptide" evidence="1">
    <location>
        <begin position="1"/>
        <end position="21"/>
    </location>
</feature>
<evidence type="ECO:0000256" key="1">
    <source>
        <dbReference type="SAM" id="SignalP"/>
    </source>
</evidence>
<dbReference type="EMBL" id="WQLA01000003">
    <property type="protein sequence ID" value="MVN91085.1"/>
    <property type="molecule type" value="Genomic_DNA"/>
</dbReference>
<dbReference type="Gene3D" id="2.40.160.10">
    <property type="entry name" value="Porin"/>
    <property type="match status" value="1"/>
</dbReference>
<keyword evidence="1" id="KW-0732">Signal</keyword>
<dbReference type="RefSeq" id="WP_157541016.1">
    <property type="nucleotide sequence ID" value="NZ_WQLA01000003.1"/>
</dbReference>
<accession>A0A6I4I784</accession>
<dbReference type="InterPro" id="IPR023614">
    <property type="entry name" value="Porin_dom_sf"/>
</dbReference>
<dbReference type="Pfam" id="PF07642">
    <property type="entry name" value="BBP2"/>
    <property type="match status" value="1"/>
</dbReference>
<evidence type="ECO:0000313" key="3">
    <source>
        <dbReference type="Proteomes" id="UP000434850"/>
    </source>
</evidence>